<dbReference type="FunCoup" id="A0A6P8P2B7">
    <property type="interactions" value="3128"/>
</dbReference>
<dbReference type="GeneID" id="117348999"/>
<feature type="domain" description="DNA/pantothenate metabolism flavoprotein C-terminal" evidence="8">
    <location>
        <begin position="241"/>
        <end position="347"/>
    </location>
</feature>
<sequence>MRQALLGSRPLTLALAETPGKGRRRPLGARLTAMIGPKAACASCSAPPLQSVEARGPPGPGGASWAMADCQPLQVHFAVPAGVEEAARRMANFAARHQKERRRVVLITSGGTKVPLESRTVRFLDNFSSGRRGATSAEHFLRAGYAVIFLHRHRSLFPFNHRYSSLNWLDILQLPPSRQDDDLPSASASRVEVAPKAVPALVPLLQDYQRVKEAGTLLPVEFSTLSEYLHLLRAAAQALAPLGNSAMFYLAAAVSDFYIPASEMPEHKIQSSSGPLQITMKMVPKMLSPLVREWAPQAFVISFKLETDPDIVIDRARQALATYRHQVVVANILDTLRTHVILVTQNSKKDLYLSEEEASCGKEIEEKIVSNLSTRHTNFMHQN</sequence>
<dbReference type="RefSeq" id="XP_033777704.1">
    <property type="nucleotide sequence ID" value="XM_033921813.1"/>
</dbReference>
<dbReference type="InterPro" id="IPR007085">
    <property type="entry name" value="DNA/pantothenate-metab_flavo_C"/>
</dbReference>
<dbReference type="Proteomes" id="UP000515159">
    <property type="component" value="Chromosome 15"/>
</dbReference>
<reference evidence="10" key="1">
    <citation type="submission" date="2025-08" db="UniProtKB">
        <authorList>
            <consortium name="RefSeq"/>
        </authorList>
    </citation>
    <scope>IDENTIFICATION</scope>
</reference>
<accession>A0A6P8P2B7</accession>
<dbReference type="CTD" id="79717"/>
<dbReference type="FunFam" id="3.40.50.10300:FF:000002">
    <property type="entry name" value="Phosphopantothenate--cysteine ligase 2"/>
    <property type="match status" value="1"/>
</dbReference>
<evidence type="ECO:0000259" key="8">
    <source>
        <dbReference type="Pfam" id="PF04127"/>
    </source>
</evidence>
<comment type="catalytic activity">
    <reaction evidence="3">
        <text>(R)-4'-phosphopantothenate + L-cysteine + CTP = N-[(R)-4-phosphopantothenoyl]-L-cysteine + CMP + diphosphate + H(+)</text>
        <dbReference type="Rhea" id="RHEA:19397"/>
        <dbReference type="ChEBI" id="CHEBI:10986"/>
        <dbReference type="ChEBI" id="CHEBI:15378"/>
        <dbReference type="ChEBI" id="CHEBI:33019"/>
        <dbReference type="ChEBI" id="CHEBI:35235"/>
        <dbReference type="ChEBI" id="CHEBI:37563"/>
        <dbReference type="ChEBI" id="CHEBI:59458"/>
        <dbReference type="ChEBI" id="CHEBI:60377"/>
    </reaction>
    <physiologicalReaction direction="left-to-right" evidence="3">
        <dbReference type="Rhea" id="RHEA:19398"/>
    </physiologicalReaction>
</comment>
<evidence type="ECO:0000256" key="2">
    <source>
        <dbReference type="ARBA" id="ARBA00051127"/>
    </source>
</evidence>
<proteinExistence type="inferred from homology"/>
<keyword evidence="10" id="KW-0436">Ligase</keyword>
<evidence type="ECO:0000256" key="3">
    <source>
        <dbReference type="ARBA" id="ARBA00052332"/>
    </source>
</evidence>
<comment type="function">
    <text evidence="4">Catalyzes the second step in the biosynthesis of coenzyme A from vitamin B5, where cysteine is conjugated to 4'-phosphopantothenate to form 4-phosphopantothenoylcysteine. Has a preference for ATP over CTP as a cosubstrate.</text>
</comment>
<evidence type="ECO:0000256" key="5">
    <source>
        <dbReference type="ARBA" id="ARBA00066585"/>
    </source>
</evidence>
<evidence type="ECO:0000256" key="1">
    <source>
        <dbReference type="ARBA" id="ARBA00005703"/>
    </source>
</evidence>
<feature type="domain" description="DNA/pantothenate metabolism flavoprotein C-terminal" evidence="8">
    <location>
        <begin position="103"/>
        <end position="151"/>
    </location>
</feature>
<evidence type="ECO:0000256" key="4">
    <source>
        <dbReference type="ARBA" id="ARBA00060296"/>
    </source>
</evidence>
<dbReference type="Gene3D" id="3.40.50.10300">
    <property type="entry name" value="CoaB-like"/>
    <property type="match status" value="1"/>
</dbReference>
<organism evidence="9 10">
    <name type="scientific">Geotrypetes seraphini</name>
    <name type="common">Gaboon caecilian</name>
    <name type="synonym">Caecilia seraphini</name>
    <dbReference type="NCBI Taxonomy" id="260995"/>
    <lineage>
        <taxon>Eukaryota</taxon>
        <taxon>Metazoa</taxon>
        <taxon>Chordata</taxon>
        <taxon>Craniata</taxon>
        <taxon>Vertebrata</taxon>
        <taxon>Euteleostomi</taxon>
        <taxon>Amphibia</taxon>
        <taxon>Gymnophiona</taxon>
        <taxon>Geotrypetes</taxon>
    </lineage>
</organism>
<dbReference type="Pfam" id="PF04127">
    <property type="entry name" value="DFP"/>
    <property type="match status" value="2"/>
</dbReference>
<dbReference type="KEGG" id="gsh:117348999"/>
<gene>
    <name evidence="10" type="primary">PPCS</name>
</gene>
<evidence type="ECO:0000313" key="10">
    <source>
        <dbReference type="RefSeq" id="XP_033777704.1"/>
    </source>
</evidence>
<keyword evidence="9" id="KW-1185">Reference proteome</keyword>
<dbReference type="EC" id="6.3.2.51" evidence="5"/>
<dbReference type="GO" id="GO:0015937">
    <property type="term" value="P:coenzyme A biosynthetic process"/>
    <property type="evidence" value="ECO:0007669"/>
    <property type="project" value="UniProtKB-ARBA"/>
</dbReference>
<dbReference type="GO" id="GO:0004632">
    <property type="term" value="F:phosphopantothenate--cysteine ligase activity"/>
    <property type="evidence" value="ECO:0007669"/>
    <property type="project" value="UniProtKB-ARBA"/>
</dbReference>
<comment type="catalytic activity">
    <reaction evidence="2">
        <text>(R)-4'-phosphopantothenate + L-cysteine + ATP = N-[(R)-4-phosphopantothenoyl]-L-cysteine + AMP + diphosphate + H(+)</text>
        <dbReference type="Rhea" id="RHEA:25156"/>
        <dbReference type="ChEBI" id="CHEBI:10986"/>
        <dbReference type="ChEBI" id="CHEBI:15378"/>
        <dbReference type="ChEBI" id="CHEBI:30616"/>
        <dbReference type="ChEBI" id="CHEBI:33019"/>
        <dbReference type="ChEBI" id="CHEBI:35235"/>
        <dbReference type="ChEBI" id="CHEBI:59458"/>
        <dbReference type="ChEBI" id="CHEBI:456215"/>
        <dbReference type="EC" id="6.3.2.51"/>
    </reaction>
    <physiologicalReaction direction="left-to-right" evidence="2">
        <dbReference type="Rhea" id="RHEA:25157"/>
    </physiologicalReaction>
</comment>
<protein>
    <recommendedName>
        <fullName evidence="6">Phosphopantothenate--cysteine ligase</fullName>
        <ecNumber evidence="5">6.3.2.51</ecNumber>
    </recommendedName>
    <alternativeName>
        <fullName evidence="7">Phosphopantothenoylcysteine synthetase</fullName>
    </alternativeName>
</protein>
<comment type="similarity">
    <text evidence="1">Belongs to the PPC synthetase family.</text>
</comment>
<dbReference type="InterPro" id="IPR035929">
    <property type="entry name" value="CoaB-like_sf"/>
</dbReference>
<dbReference type="AlphaFoldDB" id="A0A6P8P2B7"/>
<dbReference type="SUPFAM" id="SSF102645">
    <property type="entry name" value="CoaB-like"/>
    <property type="match status" value="1"/>
</dbReference>
<dbReference type="OrthoDB" id="70224at2759"/>
<dbReference type="InParanoid" id="A0A6P8P2B7"/>
<evidence type="ECO:0000256" key="6">
    <source>
        <dbReference type="ARBA" id="ARBA00068949"/>
    </source>
</evidence>
<dbReference type="PANTHER" id="PTHR12290">
    <property type="entry name" value="CORNICHON-RELATED"/>
    <property type="match status" value="1"/>
</dbReference>
<name>A0A6P8P2B7_GEOSA</name>
<evidence type="ECO:0000256" key="7">
    <source>
        <dbReference type="ARBA" id="ARBA00080986"/>
    </source>
</evidence>
<evidence type="ECO:0000313" key="9">
    <source>
        <dbReference type="Proteomes" id="UP000515159"/>
    </source>
</evidence>